<proteinExistence type="predicted"/>
<dbReference type="AlphaFoldDB" id="A0A4Z0BCP0"/>
<comment type="caution">
    <text evidence="1">The sequence shown here is derived from an EMBL/GenBank/DDBJ whole genome shotgun (WGS) entry which is preliminary data.</text>
</comment>
<dbReference type="EMBL" id="SMLL01000009">
    <property type="protein sequence ID" value="TFY96500.1"/>
    <property type="molecule type" value="Genomic_DNA"/>
</dbReference>
<reference evidence="1 2" key="1">
    <citation type="submission" date="2019-03" db="EMBL/GenBank/DDBJ databases">
        <title>Ramlibacter rhizophilus CCTCC AB2015357, whole genome shotgun sequence.</title>
        <authorList>
            <person name="Zhang X."/>
            <person name="Feng G."/>
            <person name="Zhu H."/>
        </authorList>
    </citation>
    <scope>NUCLEOTIDE SEQUENCE [LARGE SCALE GENOMIC DNA]</scope>
    <source>
        <strain evidence="1 2">CCTCC AB2015357</strain>
    </source>
</reference>
<evidence type="ECO:0000313" key="1">
    <source>
        <dbReference type="EMBL" id="TFY96500.1"/>
    </source>
</evidence>
<dbReference type="InterPro" id="IPR032314">
    <property type="entry name" value="DUF4845"/>
</dbReference>
<name>A0A4Z0BCP0_9BURK</name>
<dbReference type="Proteomes" id="UP000297564">
    <property type="component" value="Unassembled WGS sequence"/>
</dbReference>
<dbReference type="RefSeq" id="WP_135287145.1">
    <property type="nucleotide sequence ID" value="NZ_SMLL01000009.1"/>
</dbReference>
<keyword evidence="2" id="KW-1185">Reference proteome</keyword>
<protein>
    <submittedName>
        <fullName evidence="1">DUF4845 domain-containing protein</fullName>
    </submittedName>
</protein>
<dbReference type="Pfam" id="PF16137">
    <property type="entry name" value="DUF4845"/>
    <property type="match status" value="1"/>
</dbReference>
<accession>A0A4Z0BCP0</accession>
<sequence length="118" mass="12885">MKFSTIRRQRGVSVLAVFLLLGVAGLLIVLAARVTPTVLEYQAIQGAVEKARVGQTPDEVRRLFDRAAEVDGIKSISSKDLEITRDDSGRVVIGYAYDRQFSLGGPAFLLIKYSGKSI</sequence>
<gene>
    <name evidence="1" type="ORF">EZ242_20980</name>
</gene>
<organism evidence="1 2">
    <name type="scientific">Ramlibacter rhizophilus</name>
    <dbReference type="NCBI Taxonomy" id="1781167"/>
    <lineage>
        <taxon>Bacteria</taxon>
        <taxon>Pseudomonadati</taxon>
        <taxon>Pseudomonadota</taxon>
        <taxon>Betaproteobacteria</taxon>
        <taxon>Burkholderiales</taxon>
        <taxon>Comamonadaceae</taxon>
        <taxon>Ramlibacter</taxon>
    </lineage>
</organism>
<dbReference type="OrthoDB" id="9133279at2"/>
<evidence type="ECO:0000313" key="2">
    <source>
        <dbReference type="Proteomes" id="UP000297564"/>
    </source>
</evidence>